<dbReference type="InterPro" id="IPR016032">
    <property type="entry name" value="Sig_transdc_resp-reg_C-effctor"/>
</dbReference>
<evidence type="ECO:0000256" key="1">
    <source>
        <dbReference type="ARBA" id="ARBA00023125"/>
    </source>
</evidence>
<name>A0A254N9F8_9BURK</name>
<sequence>MVVLCPDGGSPIASLLRAGADLVLPAGAGAEEVQAAIEAVQRRVHPPGATKAPWTFAAGSSRLLTPEGYEIDLSEAEQQVIASFALASGEPVSREQLMQRVWGQSLSNQHPGAQRLGRSGAGRRPGTRLCRRGRRGAQPGSTQCAGSQGDQGTHRRQCDQGGRWLQPRQRRWLGHDDHCRRSQACR</sequence>
<dbReference type="Gene3D" id="1.10.10.10">
    <property type="entry name" value="Winged helix-like DNA-binding domain superfamily/Winged helix DNA-binding domain"/>
    <property type="match status" value="1"/>
</dbReference>
<comment type="caution">
    <text evidence="4">The sequence shown here is derived from an EMBL/GenBank/DDBJ whole genome shotgun (WGS) entry which is preliminary data.</text>
</comment>
<dbReference type="OrthoDB" id="8583421at2"/>
<evidence type="ECO:0000313" key="5">
    <source>
        <dbReference type="Proteomes" id="UP000197446"/>
    </source>
</evidence>
<dbReference type="InterPro" id="IPR036388">
    <property type="entry name" value="WH-like_DNA-bd_sf"/>
</dbReference>
<keyword evidence="5" id="KW-1185">Reference proteome</keyword>
<feature type="compositionally biased region" description="Polar residues" evidence="2">
    <location>
        <begin position="139"/>
        <end position="151"/>
    </location>
</feature>
<feature type="compositionally biased region" description="Basic residues" evidence="2">
    <location>
        <begin position="125"/>
        <end position="135"/>
    </location>
</feature>
<dbReference type="EMBL" id="NISI01000002">
    <property type="protein sequence ID" value="OWR04625.1"/>
    <property type="molecule type" value="Genomic_DNA"/>
</dbReference>
<feature type="region of interest" description="Disordered" evidence="2">
    <location>
        <begin position="105"/>
        <end position="163"/>
    </location>
</feature>
<reference evidence="4 5" key="1">
    <citation type="journal article" date="2007" name="Int. J. Syst. Evol. Microbiol.">
        <title>Description of Pelomonas aquatica sp. nov. and Pelomonas puraquae sp. nov., isolated from industrial and haemodialysis water.</title>
        <authorList>
            <person name="Gomila M."/>
            <person name="Bowien B."/>
            <person name="Falsen E."/>
            <person name="Moore E.R."/>
            <person name="Lalucat J."/>
        </authorList>
    </citation>
    <scope>NUCLEOTIDE SEQUENCE [LARGE SCALE GENOMIC DNA]</scope>
    <source>
        <strain evidence="4 5">CCUG 52769</strain>
    </source>
</reference>
<dbReference type="InterPro" id="IPR001867">
    <property type="entry name" value="OmpR/PhoB-type_DNA-bd"/>
</dbReference>
<dbReference type="GO" id="GO:0003677">
    <property type="term" value="F:DNA binding"/>
    <property type="evidence" value="ECO:0007669"/>
    <property type="project" value="UniProtKB-KW"/>
</dbReference>
<gene>
    <name evidence="4" type="ORF">CDO81_08565</name>
</gene>
<dbReference type="Proteomes" id="UP000197446">
    <property type="component" value="Unassembled WGS sequence"/>
</dbReference>
<dbReference type="GO" id="GO:0006355">
    <property type="term" value="P:regulation of DNA-templated transcription"/>
    <property type="evidence" value="ECO:0007669"/>
    <property type="project" value="InterPro"/>
</dbReference>
<proteinExistence type="predicted"/>
<evidence type="ECO:0000259" key="3">
    <source>
        <dbReference type="Pfam" id="PF00486"/>
    </source>
</evidence>
<evidence type="ECO:0000256" key="2">
    <source>
        <dbReference type="SAM" id="MobiDB-lite"/>
    </source>
</evidence>
<dbReference type="SUPFAM" id="SSF46894">
    <property type="entry name" value="C-terminal effector domain of the bipartite response regulators"/>
    <property type="match status" value="1"/>
</dbReference>
<dbReference type="GO" id="GO:0000160">
    <property type="term" value="P:phosphorelay signal transduction system"/>
    <property type="evidence" value="ECO:0007669"/>
    <property type="project" value="InterPro"/>
</dbReference>
<feature type="domain" description="OmpR/PhoB-type" evidence="3">
    <location>
        <begin position="70"/>
        <end position="105"/>
    </location>
</feature>
<dbReference type="Pfam" id="PF00486">
    <property type="entry name" value="Trans_reg_C"/>
    <property type="match status" value="1"/>
</dbReference>
<protein>
    <recommendedName>
        <fullName evidence="3">OmpR/PhoB-type domain-containing protein</fullName>
    </recommendedName>
</protein>
<dbReference type="AlphaFoldDB" id="A0A254N9F8"/>
<organism evidence="4 5">
    <name type="scientific">Roseateles puraquae</name>
    <dbReference type="NCBI Taxonomy" id="431059"/>
    <lineage>
        <taxon>Bacteria</taxon>
        <taxon>Pseudomonadati</taxon>
        <taxon>Pseudomonadota</taxon>
        <taxon>Betaproteobacteria</taxon>
        <taxon>Burkholderiales</taxon>
        <taxon>Sphaerotilaceae</taxon>
        <taxon>Roseateles</taxon>
    </lineage>
</organism>
<accession>A0A254N9F8</accession>
<keyword evidence="1" id="KW-0238">DNA-binding</keyword>
<evidence type="ECO:0000313" key="4">
    <source>
        <dbReference type="EMBL" id="OWR04625.1"/>
    </source>
</evidence>